<organism evidence="2 3">
    <name type="scientific">Legionella quinlivanii</name>
    <dbReference type="NCBI Taxonomy" id="45073"/>
    <lineage>
        <taxon>Bacteria</taxon>
        <taxon>Pseudomonadati</taxon>
        <taxon>Pseudomonadota</taxon>
        <taxon>Gammaproteobacteria</taxon>
        <taxon>Legionellales</taxon>
        <taxon>Legionellaceae</taxon>
        <taxon>Legionella</taxon>
    </lineage>
</organism>
<reference evidence="2 3" key="1">
    <citation type="submission" date="2015-11" db="EMBL/GenBank/DDBJ databases">
        <title>Genomic analysis of 38 Legionella species identifies large and diverse effector repertoires.</title>
        <authorList>
            <person name="Burstein D."/>
            <person name="Amaro F."/>
            <person name="Zusman T."/>
            <person name="Lifshitz Z."/>
            <person name="Cohen O."/>
            <person name="Gilbert J.A."/>
            <person name="Pupko T."/>
            <person name="Shuman H.A."/>
            <person name="Segal G."/>
        </authorList>
    </citation>
    <scope>NUCLEOTIDE SEQUENCE [LARGE SCALE GENOMIC DNA]</scope>
    <source>
        <strain evidence="2 3">CDC#1442-AUS-E</strain>
    </source>
</reference>
<feature type="transmembrane region" description="Helical" evidence="1">
    <location>
        <begin position="7"/>
        <end position="33"/>
    </location>
</feature>
<proteinExistence type="predicted"/>
<keyword evidence="1" id="KW-0812">Transmembrane</keyword>
<evidence type="ECO:0000313" key="2">
    <source>
        <dbReference type="EMBL" id="KTD47506.1"/>
    </source>
</evidence>
<dbReference type="EMBL" id="LNYS01000020">
    <property type="protein sequence ID" value="KTD47506.1"/>
    <property type="molecule type" value="Genomic_DNA"/>
</dbReference>
<protein>
    <submittedName>
        <fullName evidence="2">Uncharacterized protein</fullName>
    </submittedName>
</protein>
<dbReference type="AlphaFoldDB" id="A0A0W0XT00"/>
<accession>A0A0W0XT00</accession>
<dbReference type="Proteomes" id="UP000054618">
    <property type="component" value="Unassembled WGS sequence"/>
</dbReference>
<gene>
    <name evidence="2" type="ORF">Lqui_2432</name>
</gene>
<dbReference type="PATRIC" id="fig|45073.5.peg.2570"/>
<sequence>MNCRIKYFLSIFLLMLPLYCGVIMLIGSIYPAFQDMNSFSYVYKTLVNYFQLKDGNSLVCFVGYCIAAISYFTILFIQET</sequence>
<feature type="transmembrane region" description="Helical" evidence="1">
    <location>
        <begin position="56"/>
        <end position="77"/>
    </location>
</feature>
<keyword evidence="1" id="KW-0472">Membrane</keyword>
<keyword evidence="3" id="KW-1185">Reference proteome</keyword>
<evidence type="ECO:0000256" key="1">
    <source>
        <dbReference type="SAM" id="Phobius"/>
    </source>
</evidence>
<name>A0A0W0XT00_9GAMM</name>
<comment type="caution">
    <text evidence="2">The sequence shown here is derived from an EMBL/GenBank/DDBJ whole genome shotgun (WGS) entry which is preliminary data.</text>
</comment>
<evidence type="ECO:0000313" key="3">
    <source>
        <dbReference type="Proteomes" id="UP000054618"/>
    </source>
</evidence>
<keyword evidence="1" id="KW-1133">Transmembrane helix</keyword>